<comment type="caution">
    <text evidence="2">The sequence shown here is derived from an EMBL/GenBank/DDBJ whole genome shotgun (WGS) entry which is preliminary data.</text>
</comment>
<evidence type="ECO:0000313" key="3">
    <source>
        <dbReference type="Proteomes" id="UP001176961"/>
    </source>
</evidence>
<evidence type="ECO:0000256" key="1">
    <source>
        <dbReference type="SAM" id="MobiDB-lite"/>
    </source>
</evidence>
<feature type="region of interest" description="Disordered" evidence="1">
    <location>
        <begin position="394"/>
        <end position="418"/>
    </location>
</feature>
<evidence type="ECO:0000313" key="2">
    <source>
        <dbReference type="EMBL" id="CAJ0609251.1"/>
    </source>
</evidence>
<organism evidence="2 3">
    <name type="scientific">Cylicocyclus nassatus</name>
    <name type="common">Nematode worm</name>
    <dbReference type="NCBI Taxonomy" id="53992"/>
    <lineage>
        <taxon>Eukaryota</taxon>
        <taxon>Metazoa</taxon>
        <taxon>Ecdysozoa</taxon>
        <taxon>Nematoda</taxon>
        <taxon>Chromadorea</taxon>
        <taxon>Rhabditida</taxon>
        <taxon>Rhabditina</taxon>
        <taxon>Rhabditomorpha</taxon>
        <taxon>Strongyloidea</taxon>
        <taxon>Strongylidae</taxon>
        <taxon>Cylicocyclus</taxon>
    </lineage>
</organism>
<gene>
    <name evidence="2" type="ORF">CYNAS_LOCUS21234</name>
</gene>
<accession>A0AA36HF60</accession>
<reference evidence="2" key="1">
    <citation type="submission" date="2023-07" db="EMBL/GenBank/DDBJ databases">
        <authorList>
            <consortium name="CYATHOMIX"/>
        </authorList>
    </citation>
    <scope>NUCLEOTIDE SEQUENCE</scope>
    <source>
        <strain evidence="2">N/A</strain>
    </source>
</reference>
<dbReference type="AlphaFoldDB" id="A0AA36HF60"/>
<sequence length="562" mass="62803">MKADCIPSISLILYITHAAQTEEDKYLITLVYRFVFANEAICGDPFGDPEWLPAAEQCFVNCDPAVHMCMIHTKTSAQKCRAFSRECQNAIRKHLGWSSTIVSIYRPESTTMFMPAFVTSPPDSHADRSAVAAAEDIERDFVGPDPLPAPAFSNDIESTSSPSFDLTTPIPTQKDWNEVPAAQDNGYSVEEVQPSLSTLGGYDVPADRLSEYDSAGMNNNIEYVCFDIVCYNAQLVLRQNVEEEVDSTQEDSDPDYVPITLSPMRTTNVLYTNKPEPSPPAFPPYYLEKGPTSPIPMTKTQPEDIVPRYINFLEPPGEDLEEADGYGSLPPPHPPGFNPTASVNQLNNELGSQANFDNGIMQREQATPSADFLVPFSSMQKTADENGIEEPIILSGNTENGEGTRFEVSPPHSPLRSASNVGTFDADLQSLQTFPERRIQQFTDPNSHRKIIADIQPEKARDHSKRCCEWSLNGLCDSHWQRVRLLCAKSCGTLVCEEIEGIKSCTRVVDVDVEDCFHSTRIARYFGLKNAETDEERRSVIDGIVQQKLGRNKRRKYKKRRH</sequence>
<keyword evidence="3" id="KW-1185">Reference proteome</keyword>
<dbReference type="EMBL" id="CATQJL010000326">
    <property type="protein sequence ID" value="CAJ0609251.1"/>
    <property type="molecule type" value="Genomic_DNA"/>
</dbReference>
<dbReference type="Proteomes" id="UP001176961">
    <property type="component" value="Unassembled WGS sequence"/>
</dbReference>
<protein>
    <submittedName>
        <fullName evidence="2">Uncharacterized protein</fullName>
    </submittedName>
</protein>
<name>A0AA36HF60_CYLNA</name>
<proteinExistence type="predicted"/>